<dbReference type="Proteomes" id="UP000050482">
    <property type="component" value="Unassembled WGS sequence"/>
</dbReference>
<keyword evidence="1" id="KW-0812">Transmembrane</keyword>
<proteinExistence type="predicted"/>
<keyword evidence="3" id="KW-1185">Reference proteome</keyword>
<protein>
    <submittedName>
        <fullName evidence="2">Uncharacterized protein</fullName>
    </submittedName>
</protein>
<dbReference type="STRING" id="471514.AN477_16950"/>
<reference evidence="2 3" key="1">
    <citation type="submission" date="2015-09" db="EMBL/GenBank/DDBJ databases">
        <title>Draft genome sequence of Alicyclobacillus ferrooxydans DSM 22381.</title>
        <authorList>
            <person name="Hemp J."/>
        </authorList>
    </citation>
    <scope>NUCLEOTIDE SEQUENCE [LARGE SCALE GENOMIC DNA]</scope>
    <source>
        <strain evidence="2 3">TC-34</strain>
    </source>
</reference>
<dbReference type="RefSeq" id="WP_054970365.1">
    <property type="nucleotide sequence ID" value="NZ_LJCO01000075.1"/>
</dbReference>
<dbReference type="PATRIC" id="fig|471514.4.peg.3881"/>
<accession>A0A0P9CHL2</accession>
<organism evidence="2 3">
    <name type="scientific">Alicyclobacillus ferrooxydans</name>
    <dbReference type="NCBI Taxonomy" id="471514"/>
    <lineage>
        <taxon>Bacteria</taxon>
        <taxon>Bacillati</taxon>
        <taxon>Bacillota</taxon>
        <taxon>Bacilli</taxon>
        <taxon>Bacillales</taxon>
        <taxon>Alicyclobacillaceae</taxon>
        <taxon>Alicyclobacillus</taxon>
    </lineage>
</organism>
<keyword evidence="1" id="KW-1133">Transmembrane helix</keyword>
<evidence type="ECO:0000256" key="1">
    <source>
        <dbReference type="SAM" id="Phobius"/>
    </source>
</evidence>
<comment type="caution">
    <text evidence="2">The sequence shown here is derived from an EMBL/GenBank/DDBJ whole genome shotgun (WGS) entry which is preliminary data.</text>
</comment>
<dbReference type="OrthoDB" id="9931204at2"/>
<feature type="transmembrane region" description="Helical" evidence="1">
    <location>
        <begin position="30"/>
        <end position="48"/>
    </location>
</feature>
<dbReference type="AlphaFoldDB" id="A0A0P9CHL2"/>
<evidence type="ECO:0000313" key="2">
    <source>
        <dbReference type="EMBL" id="KPV42532.1"/>
    </source>
</evidence>
<dbReference type="EMBL" id="LJCO01000075">
    <property type="protein sequence ID" value="KPV42532.1"/>
    <property type="molecule type" value="Genomic_DNA"/>
</dbReference>
<evidence type="ECO:0000313" key="3">
    <source>
        <dbReference type="Proteomes" id="UP000050482"/>
    </source>
</evidence>
<name>A0A0P9CHL2_9BACL</name>
<sequence length="84" mass="9735">MSAHVGDVVFPILVIGQLIWDWRRKTFRGVVQQVLGALCVGTILNAIVNPRGYTLNRVEVIIAVYSVLALLFYWWAWRRRHGRE</sequence>
<gene>
    <name evidence="2" type="ORF">AN477_16950</name>
</gene>
<keyword evidence="1" id="KW-0472">Membrane</keyword>
<feature type="transmembrane region" description="Helical" evidence="1">
    <location>
        <begin position="60"/>
        <end position="77"/>
    </location>
</feature>